<evidence type="ECO:0000256" key="8">
    <source>
        <dbReference type="ARBA" id="ARBA00079776"/>
    </source>
</evidence>
<gene>
    <name evidence="12" type="primary">nasF</name>
    <name evidence="12" type="ORF">ADA01nite_16640</name>
</gene>
<evidence type="ECO:0000313" key="13">
    <source>
        <dbReference type="Proteomes" id="UP000321157"/>
    </source>
</evidence>
<dbReference type="SUPFAM" id="SSF53790">
    <property type="entry name" value="Tetrapyrrole methylase"/>
    <property type="match status" value="1"/>
</dbReference>
<dbReference type="InterPro" id="IPR003043">
    <property type="entry name" value="Uropor_MeTrfase_CS"/>
</dbReference>
<dbReference type="InterPro" id="IPR003754">
    <property type="entry name" value="4pyrrol_synth_uPrphyn_synth"/>
</dbReference>
<dbReference type="PANTHER" id="PTHR45790:SF3">
    <property type="entry name" value="S-ADENOSYL-L-METHIONINE-DEPENDENT UROPORPHYRINOGEN III METHYLTRANSFERASE, CHLOROPLASTIC"/>
    <property type="match status" value="1"/>
</dbReference>
<dbReference type="GO" id="GO:0019354">
    <property type="term" value="P:siroheme biosynthetic process"/>
    <property type="evidence" value="ECO:0007669"/>
    <property type="project" value="InterPro"/>
</dbReference>
<dbReference type="NCBIfam" id="TIGR01469">
    <property type="entry name" value="cobA_cysG_Cterm"/>
    <property type="match status" value="1"/>
</dbReference>
<dbReference type="FunFam" id="3.40.1010.10:FF:000001">
    <property type="entry name" value="Siroheme synthase"/>
    <property type="match status" value="1"/>
</dbReference>
<dbReference type="Gene3D" id="3.30.950.10">
    <property type="entry name" value="Methyltransferase, Cobalt-precorrin-4 Transmethylase, Domain 2"/>
    <property type="match status" value="1"/>
</dbReference>
<dbReference type="Pfam" id="PF00590">
    <property type="entry name" value="TP_methylase"/>
    <property type="match status" value="1"/>
</dbReference>
<dbReference type="InterPro" id="IPR050161">
    <property type="entry name" value="Siro_Cobalamin_biosynth"/>
</dbReference>
<feature type="domain" description="Tetrapyrrole biosynthesis uroporphyrinogen III synthase" evidence="11">
    <location>
        <begin position="390"/>
        <end position="481"/>
    </location>
</feature>
<dbReference type="EMBL" id="BJXX01000068">
    <property type="protein sequence ID" value="GEN34204.1"/>
    <property type="molecule type" value="Genomic_DNA"/>
</dbReference>
<dbReference type="EC" id="2.1.1.107" evidence="2"/>
<evidence type="ECO:0000256" key="6">
    <source>
        <dbReference type="ARBA" id="ARBA00022691"/>
    </source>
</evidence>
<evidence type="ECO:0000256" key="5">
    <source>
        <dbReference type="ARBA" id="ARBA00022679"/>
    </source>
</evidence>
<evidence type="ECO:0000256" key="1">
    <source>
        <dbReference type="ARBA" id="ARBA00005879"/>
    </source>
</evidence>
<reference evidence="12 13" key="1">
    <citation type="submission" date="2019-07" db="EMBL/GenBank/DDBJ databases">
        <title>Whole genome shotgun sequence of Aneurinibacillus danicus NBRC 102444.</title>
        <authorList>
            <person name="Hosoyama A."/>
            <person name="Uohara A."/>
            <person name="Ohji S."/>
            <person name="Ichikawa N."/>
        </authorList>
    </citation>
    <scope>NUCLEOTIDE SEQUENCE [LARGE SCALE GENOMIC DNA]</scope>
    <source>
        <strain evidence="12 13">NBRC 102444</strain>
    </source>
</reference>
<dbReference type="InterPro" id="IPR035996">
    <property type="entry name" value="4pyrrol_Methylase_sf"/>
</dbReference>
<dbReference type="InterPro" id="IPR036108">
    <property type="entry name" value="4pyrrol_syn_uPrphyn_synt_sf"/>
</dbReference>
<evidence type="ECO:0000259" key="10">
    <source>
        <dbReference type="Pfam" id="PF00590"/>
    </source>
</evidence>
<keyword evidence="6" id="KW-0949">S-adenosyl-L-methionine</keyword>
<dbReference type="Pfam" id="PF02602">
    <property type="entry name" value="HEM4"/>
    <property type="match status" value="2"/>
</dbReference>
<evidence type="ECO:0000256" key="9">
    <source>
        <dbReference type="RuleBase" id="RU003960"/>
    </source>
</evidence>
<dbReference type="OrthoDB" id="9815856at2"/>
<dbReference type="CDD" id="cd06578">
    <property type="entry name" value="HemD"/>
    <property type="match status" value="1"/>
</dbReference>
<dbReference type="GO" id="GO:0004852">
    <property type="term" value="F:uroporphyrinogen-III synthase activity"/>
    <property type="evidence" value="ECO:0007669"/>
    <property type="project" value="InterPro"/>
</dbReference>
<dbReference type="Gene3D" id="3.40.1010.10">
    <property type="entry name" value="Cobalt-precorrin-4 Transmethylase, Domain 1"/>
    <property type="match status" value="1"/>
</dbReference>
<keyword evidence="5 9" id="KW-0808">Transferase</keyword>
<feature type="domain" description="Tetrapyrrole biosynthesis uroporphyrinogen III synthase" evidence="11">
    <location>
        <begin position="250"/>
        <end position="353"/>
    </location>
</feature>
<comment type="caution">
    <text evidence="12">The sequence shown here is derived from an EMBL/GenBank/DDBJ whole genome shotgun (WGS) entry which is preliminary data.</text>
</comment>
<dbReference type="PROSITE" id="PS00839">
    <property type="entry name" value="SUMT_1"/>
    <property type="match status" value="1"/>
</dbReference>
<evidence type="ECO:0000259" key="11">
    <source>
        <dbReference type="Pfam" id="PF02602"/>
    </source>
</evidence>
<feature type="domain" description="Tetrapyrrole methylase" evidence="10">
    <location>
        <begin position="5"/>
        <end position="216"/>
    </location>
</feature>
<evidence type="ECO:0000256" key="3">
    <source>
        <dbReference type="ARBA" id="ARBA00018323"/>
    </source>
</evidence>
<evidence type="ECO:0000256" key="4">
    <source>
        <dbReference type="ARBA" id="ARBA00022603"/>
    </source>
</evidence>
<dbReference type="InterPro" id="IPR006366">
    <property type="entry name" value="CobA/CysG_C"/>
</dbReference>
<keyword evidence="13" id="KW-1185">Reference proteome</keyword>
<dbReference type="Gene3D" id="3.40.50.10090">
    <property type="match status" value="2"/>
</dbReference>
<dbReference type="AlphaFoldDB" id="A0A511V5I6"/>
<dbReference type="PROSITE" id="PS00840">
    <property type="entry name" value="SUMT_2"/>
    <property type="match status" value="1"/>
</dbReference>
<keyword evidence="7" id="KW-0627">Porphyrin biosynthesis</keyword>
<sequence length="491" mass="54178">MSQGKVYLVGAGPGAEKLITVRGLECLRMADVIVYDRLANPRLLRFAKPEAEFVFCGKLPKHHTLRQEAINELLVQKAKEGKTVVRLKGGDPSVFGRVGEEAAELAGQGIEYEIVPGITAGIAASVYAGIPVTHREYGTSFAVVTGHTKTENGRPIVDWASLGGVDTLAFYMGVKNLPYICDSLISHGRHPKTPVALISWGTMGRQQTVQGTLETIVQRVREAGLKNPAITLVGDIVSLRDQIQWFEKKPLFGRRILVARTGGEQGNLANALAEQGADVIEYPYFSVRGVENKTTEEMMVRSGEYERILFTSPESAAFFFEAYRQSGKDIREITPAFYTLSRRTKRKLQEMGFVSEQTEPFSAEGKWLIIGEVSILNDREKYETKWGPCDVMAVYKKEECREYNMNMVRLLREEGVDTVIFPSAASVGTLVRSLEQAGFDPRTVLSAASLICMGEKTAKAIQEAGYTVNRMAASPTLASLLSCLTFEKINV</sequence>
<dbReference type="CDD" id="cd11642">
    <property type="entry name" value="SUMT"/>
    <property type="match status" value="1"/>
</dbReference>
<dbReference type="FunFam" id="3.30.950.10:FF:000001">
    <property type="entry name" value="Siroheme synthase"/>
    <property type="match status" value="1"/>
</dbReference>
<dbReference type="SUPFAM" id="SSF69618">
    <property type="entry name" value="HemD-like"/>
    <property type="match status" value="1"/>
</dbReference>
<dbReference type="InterPro" id="IPR014777">
    <property type="entry name" value="4pyrrole_Mease_sub1"/>
</dbReference>
<proteinExistence type="inferred from homology"/>
<dbReference type="GO" id="GO:0004851">
    <property type="term" value="F:uroporphyrin-III C-methyltransferase activity"/>
    <property type="evidence" value="ECO:0007669"/>
    <property type="project" value="UniProtKB-EC"/>
</dbReference>
<dbReference type="GO" id="GO:0032259">
    <property type="term" value="P:methylation"/>
    <property type="evidence" value="ECO:0007669"/>
    <property type="project" value="UniProtKB-KW"/>
</dbReference>
<organism evidence="12 13">
    <name type="scientific">Aneurinibacillus danicus</name>
    <dbReference type="NCBI Taxonomy" id="267746"/>
    <lineage>
        <taxon>Bacteria</taxon>
        <taxon>Bacillati</taxon>
        <taxon>Bacillota</taxon>
        <taxon>Bacilli</taxon>
        <taxon>Bacillales</taxon>
        <taxon>Paenibacillaceae</taxon>
        <taxon>Aneurinibacillus group</taxon>
        <taxon>Aneurinibacillus</taxon>
    </lineage>
</organism>
<comment type="similarity">
    <text evidence="1 9">Belongs to the precorrin methyltransferase family.</text>
</comment>
<keyword evidence="4 9" id="KW-0489">Methyltransferase</keyword>
<dbReference type="RefSeq" id="WP_146809486.1">
    <property type="nucleotide sequence ID" value="NZ_BJXX01000068.1"/>
</dbReference>
<evidence type="ECO:0000256" key="7">
    <source>
        <dbReference type="ARBA" id="ARBA00023244"/>
    </source>
</evidence>
<dbReference type="NCBIfam" id="NF004790">
    <property type="entry name" value="PRK06136.1"/>
    <property type="match status" value="1"/>
</dbReference>
<dbReference type="InterPro" id="IPR000878">
    <property type="entry name" value="4pyrrol_Mease"/>
</dbReference>
<dbReference type="PANTHER" id="PTHR45790">
    <property type="entry name" value="SIROHEME SYNTHASE-RELATED"/>
    <property type="match status" value="1"/>
</dbReference>
<evidence type="ECO:0000256" key="2">
    <source>
        <dbReference type="ARBA" id="ARBA00012162"/>
    </source>
</evidence>
<evidence type="ECO:0000313" key="12">
    <source>
        <dbReference type="EMBL" id="GEN34204.1"/>
    </source>
</evidence>
<dbReference type="Proteomes" id="UP000321157">
    <property type="component" value="Unassembled WGS sequence"/>
</dbReference>
<dbReference type="InterPro" id="IPR014776">
    <property type="entry name" value="4pyrrole_Mease_sub2"/>
</dbReference>
<accession>A0A511V5I6</accession>
<protein>
    <recommendedName>
        <fullName evidence="3">Uroporphyrinogen-III C-methyltransferase</fullName>
        <ecNumber evidence="2">2.1.1.107</ecNumber>
    </recommendedName>
    <alternativeName>
        <fullName evidence="8">Uroporphyrinogen III methylase</fullName>
    </alternativeName>
</protein>
<name>A0A511V5I6_9BACL</name>